<name>A0A5J4WSF8_9EUKA</name>
<dbReference type="Proteomes" id="UP000324800">
    <property type="component" value="Unassembled WGS sequence"/>
</dbReference>
<reference evidence="1 3" key="1">
    <citation type="submission" date="2019-03" db="EMBL/GenBank/DDBJ databases">
        <title>Single cell metagenomics reveals metabolic interactions within the superorganism composed of flagellate Streblomastix strix and complex community of Bacteroidetes bacteria on its surface.</title>
        <authorList>
            <person name="Treitli S.C."/>
            <person name="Kolisko M."/>
            <person name="Husnik F."/>
            <person name="Keeling P."/>
            <person name="Hampl V."/>
        </authorList>
    </citation>
    <scope>NUCLEOTIDE SEQUENCE [LARGE SCALE GENOMIC DNA]</scope>
    <source>
        <strain evidence="1">ST1C</strain>
    </source>
</reference>
<organism evidence="1 3">
    <name type="scientific">Streblomastix strix</name>
    <dbReference type="NCBI Taxonomy" id="222440"/>
    <lineage>
        <taxon>Eukaryota</taxon>
        <taxon>Metamonada</taxon>
        <taxon>Preaxostyla</taxon>
        <taxon>Oxymonadida</taxon>
        <taxon>Streblomastigidae</taxon>
        <taxon>Streblomastix</taxon>
    </lineage>
</organism>
<comment type="caution">
    <text evidence="1">The sequence shown here is derived from an EMBL/GenBank/DDBJ whole genome shotgun (WGS) entry which is preliminary data.</text>
</comment>
<dbReference type="EMBL" id="SNRW01001038">
    <property type="protein sequence ID" value="KAA6398077.1"/>
    <property type="molecule type" value="Genomic_DNA"/>
</dbReference>
<proteinExistence type="predicted"/>
<accession>A0A5J4WSF8</accession>
<evidence type="ECO:0000313" key="3">
    <source>
        <dbReference type="Proteomes" id="UP000324800"/>
    </source>
</evidence>
<dbReference type="EMBL" id="SNRW01001038">
    <property type="protein sequence ID" value="KAA6398087.1"/>
    <property type="molecule type" value="Genomic_DNA"/>
</dbReference>
<protein>
    <submittedName>
        <fullName evidence="1">Uncharacterized protein</fullName>
    </submittedName>
</protein>
<gene>
    <name evidence="1" type="ORF">EZS28_006386</name>
    <name evidence="2" type="ORF">EZS28_006396</name>
</gene>
<evidence type="ECO:0000313" key="2">
    <source>
        <dbReference type="EMBL" id="KAA6398087.1"/>
    </source>
</evidence>
<dbReference type="AlphaFoldDB" id="A0A5J4WSF8"/>
<evidence type="ECO:0000313" key="1">
    <source>
        <dbReference type="EMBL" id="KAA6398077.1"/>
    </source>
</evidence>
<sequence length="98" mass="11302">MTDWLQEKAYIELRFQIFRCCSLNAWSDCRHWELPLPKCTVGNTFDPISDDLSLLARMLSADIKVEPLLTSSQRTLVTHSCQIDGSRKGLRFKQSVLK</sequence>